<feature type="transmembrane region" description="Helical" evidence="2">
    <location>
        <begin position="308"/>
        <end position="327"/>
    </location>
</feature>
<evidence type="ECO:0000256" key="2">
    <source>
        <dbReference type="SAM" id="Phobius"/>
    </source>
</evidence>
<protein>
    <submittedName>
        <fullName evidence="3">(salmon louse) hypothetical protein</fullName>
    </submittedName>
</protein>
<dbReference type="InterPro" id="IPR013587">
    <property type="entry name" value="Nitrate/nitrite_sensing"/>
</dbReference>
<feature type="transmembrane region" description="Helical" evidence="2">
    <location>
        <begin position="50"/>
        <end position="68"/>
    </location>
</feature>
<keyword evidence="4" id="KW-1185">Reference proteome</keyword>
<gene>
    <name evidence="3" type="ORF">LSAA_4468</name>
</gene>
<dbReference type="GO" id="GO:0009190">
    <property type="term" value="P:cyclic nucleotide biosynthetic process"/>
    <property type="evidence" value="ECO:0007669"/>
    <property type="project" value="InterPro"/>
</dbReference>
<dbReference type="InterPro" id="IPR001054">
    <property type="entry name" value="A/G_cyclase"/>
</dbReference>
<dbReference type="Pfam" id="PF08376">
    <property type="entry name" value="NIT"/>
    <property type="match status" value="1"/>
</dbReference>
<dbReference type="GO" id="GO:0035556">
    <property type="term" value="P:intracellular signal transduction"/>
    <property type="evidence" value="ECO:0007669"/>
    <property type="project" value="InterPro"/>
</dbReference>
<feature type="region of interest" description="Disordered" evidence="1">
    <location>
        <begin position="552"/>
        <end position="575"/>
    </location>
</feature>
<proteinExistence type="predicted"/>
<sequence>MEGLLKAGQYLACNKNSGNSSVNSEPSSRKSIKNISSIRSSLVNAHKLNIPSWILIALPLIPTLALLIQSGFEYHNLILFRTSIIKTKDKVFSQTDDTLGTLSSWEDLPEDKMFQSKLRFQIRLDDFRQLILDDKSLSTEKILEYYNYITGLLLNTLSKRIKSMDGTSYWRFLISYKNALRAVNSAGVSGAIVLQYYHNSDFQDDDLITLLKHRTLSQEYLAQTINFVPEYRELLQKIRSSDYYKFISMSVNETLQNPKTAFKDKEAYDFFVAERKYIDDLRSVQDYIEKNILEISSEEFSNSRRSQIIGILLLCLLISISFLIVMLTRNSTQALKHVTISSESHVKKINTSVNFSCISFLMINVINHYQNIESMEDMIPSLNKLLGFIEREVKNHDIEINEFINDTILLSIGTDKTKYIDITDFEAYLATKIAKFSLLLMTAITQNLLRTNKQVFGGSSFLKLGIHSGQVTTGIINMNGILKYIMLGPGIKEVKVYCHDSEENKIHASQKIKTLIEMKNANSTFLFEKNASKIYGECNSYWLTGYKTTAEEPKEVNNSPLKEDGVNSKKNNWTE</sequence>
<evidence type="ECO:0000256" key="1">
    <source>
        <dbReference type="SAM" id="MobiDB-lite"/>
    </source>
</evidence>
<keyword evidence="2" id="KW-1133">Transmembrane helix</keyword>
<dbReference type="AlphaFoldDB" id="A0A7R8H314"/>
<accession>A0A7R8H314</accession>
<dbReference type="EMBL" id="HG994592">
    <property type="protein sequence ID" value="CAF2833563.1"/>
    <property type="molecule type" value="Genomic_DNA"/>
</dbReference>
<reference evidence="3" key="1">
    <citation type="submission" date="2021-02" db="EMBL/GenBank/DDBJ databases">
        <authorList>
            <person name="Bekaert M."/>
        </authorList>
    </citation>
    <scope>NUCLEOTIDE SEQUENCE</scope>
    <source>
        <strain evidence="3">IoA-00</strain>
    </source>
</reference>
<organism evidence="3 4">
    <name type="scientific">Lepeophtheirus salmonis</name>
    <name type="common">Salmon louse</name>
    <name type="synonym">Caligus salmonis</name>
    <dbReference type="NCBI Taxonomy" id="72036"/>
    <lineage>
        <taxon>Eukaryota</taxon>
        <taxon>Metazoa</taxon>
        <taxon>Ecdysozoa</taxon>
        <taxon>Arthropoda</taxon>
        <taxon>Crustacea</taxon>
        <taxon>Multicrustacea</taxon>
        <taxon>Hexanauplia</taxon>
        <taxon>Copepoda</taxon>
        <taxon>Siphonostomatoida</taxon>
        <taxon>Caligidae</taxon>
        <taxon>Lepeophtheirus</taxon>
    </lineage>
</organism>
<evidence type="ECO:0000313" key="3">
    <source>
        <dbReference type="EMBL" id="CAF2833563.1"/>
    </source>
</evidence>
<dbReference type="PROSITE" id="PS50125">
    <property type="entry name" value="GUANYLATE_CYCLASE_2"/>
    <property type="match status" value="1"/>
</dbReference>
<dbReference type="Gene3D" id="3.30.70.1230">
    <property type="entry name" value="Nucleotide cyclase"/>
    <property type="match status" value="1"/>
</dbReference>
<keyword evidence="2" id="KW-0812">Transmembrane</keyword>
<feature type="compositionally biased region" description="Basic and acidic residues" evidence="1">
    <location>
        <begin position="552"/>
        <end position="567"/>
    </location>
</feature>
<evidence type="ECO:0000313" key="4">
    <source>
        <dbReference type="Proteomes" id="UP000675881"/>
    </source>
</evidence>
<keyword evidence="2" id="KW-0472">Membrane</keyword>
<dbReference type="InterPro" id="IPR029787">
    <property type="entry name" value="Nucleotide_cyclase"/>
</dbReference>
<name>A0A7R8H314_LEPSM</name>
<dbReference type="Proteomes" id="UP000675881">
    <property type="component" value="Chromosome 13"/>
</dbReference>
<dbReference type="Pfam" id="PF00211">
    <property type="entry name" value="Guanylate_cyc"/>
    <property type="match status" value="1"/>
</dbReference>
<dbReference type="SUPFAM" id="SSF55073">
    <property type="entry name" value="Nucleotide cyclase"/>
    <property type="match status" value="1"/>
</dbReference>